<evidence type="ECO:0000256" key="2">
    <source>
        <dbReference type="SAM" id="Phobius"/>
    </source>
</evidence>
<gene>
    <name evidence="3" type="ORF">D8M05_12045</name>
</gene>
<keyword evidence="2" id="KW-1133">Transmembrane helix</keyword>
<comment type="caution">
    <text evidence="3">The sequence shown here is derived from an EMBL/GenBank/DDBJ whole genome shotgun (WGS) entry which is preliminary data.</text>
</comment>
<organism evidence="3 4">
    <name type="scientific">Oceanobacillus bengalensis</name>
    <dbReference type="NCBI Taxonomy" id="1435466"/>
    <lineage>
        <taxon>Bacteria</taxon>
        <taxon>Bacillati</taxon>
        <taxon>Bacillota</taxon>
        <taxon>Bacilli</taxon>
        <taxon>Bacillales</taxon>
        <taxon>Bacillaceae</taxon>
        <taxon>Oceanobacillus</taxon>
    </lineage>
</organism>
<dbReference type="RefSeq" id="WP_121132112.1">
    <property type="nucleotide sequence ID" value="NZ_JBHUFK010000003.1"/>
</dbReference>
<dbReference type="Proteomes" id="UP000281813">
    <property type="component" value="Unassembled WGS sequence"/>
</dbReference>
<sequence length="211" mass="24508">MKSFFQFVLRSVAGFCGMVTTWLVSMFALGQTFLISSLFAFIGGVVVYVALKQIMHFRLVRGNGLTRREYKFIDKNLKEAKEKIARLQKSIWRVKSVDQAKYNLEMVRTVKKIYSNTKNDPKRFYKAEGFYYKHLDSLVELAEKYAFLSTQPVNSKEMADSLRDTRRMLFSLGETVKKDLHLMLNDDMDTLHFELDVAKNSVKKAKGRISK</sequence>
<dbReference type="Pfam" id="PF10112">
    <property type="entry name" value="Halogen_Hydrol"/>
    <property type="match status" value="1"/>
</dbReference>
<dbReference type="InterPro" id="IPR018770">
    <property type="entry name" value="ChloroindolylP_hydrolase"/>
</dbReference>
<accession>A0A494YX81</accession>
<proteinExistence type="predicted"/>
<dbReference type="OrthoDB" id="2081028at2"/>
<keyword evidence="4" id="KW-1185">Reference proteome</keyword>
<feature type="coiled-coil region" evidence="1">
    <location>
        <begin position="70"/>
        <end position="97"/>
    </location>
</feature>
<keyword evidence="2" id="KW-0472">Membrane</keyword>
<keyword evidence="2" id="KW-0812">Transmembrane</keyword>
<protein>
    <submittedName>
        <fullName evidence="3">Protein xpaC</fullName>
    </submittedName>
</protein>
<keyword evidence="1" id="KW-0175">Coiled coil</keyword>
<evidence type="ECO:0000313" key="3">
    <source>
        <dbReference type="EMBL" id="RKQ14772.1"/>
    </source>
</evidence>
<evidence type="ECO:0000256" key="1">
    <source>
        <dbReference type="SAM" id="Coils"/>
    </source>
</evidence>
<reference evidence="3 4" key="1">
    <citation type="journal article" date="2015" name="Antonie Van Leeuwenhoek">
        <title>Oceanobacillus bengalensis sp. nov., a bacterium isolated from seawater of the Bay of Bengal.</title>
        <authorList>
            <person name="Yongchang O."/>
            <person name="Xiang W."/>
            <person name="Wang G."/>
        </authorList>
    </citation>
    <scope>NUCLEOTIDE SEQUENCE [LARGE SCALE GENOMIC DNA]</scope>
    <source>
        <strain evidence="3 4">MCCC 1K00260</strain>
    </source>
</reference>
<feature type="transmembrane region" description="Helical" evidence="2">
    <location>
        <begin position="7"/>
        <end position="27"/>
    </location>
</feature>
<dbReference type="AlphaFoldDB" id="A0A494YX81"/>
<feature type="transmembrane region" description="Helical" evidence="2">
    <location>
        <begin position="33"/>
        <end position="51"/>
    </location>
</feature>
<dbReference type="EMBL" id="RBZO01000018">
    <property type="protein sequence ID" value="RKQ14772.1"/>
    <property type="molecule type" value="Genomic_DNA"/>
</dbReference>
<name>A0A494YX81_9BACI</name>
<evidence type="ECO:0000313" key="4">
    <source>
        <dbReference type="Proteomes" id="UP000281813"/>
    </source>
</evidence>